<reference evidence="1 2" key="1">
    <citation type="submission" date="2018-08" db="EMBL/GenBank/DDBJ databases">
        <title>Genomic Encyclopedia of Archaeal and Bacterial Type Strains, Phase II (KMG-II): from individual species to whole genera.</title>
        <authorList>
            <person name="Goeker M."/>
        </authorList>
    </citation>
    <scope>NUCLEOTIDE SEQUENCE [LARGE SCALE GENOMIC DNA]</scope>
    <source>
        <strain evidence="1 2">DSM 45791</strain>
    </source>
</reference>
<dbReference type="EMBL" id="QUNO01000007">
    <property type="protein sequence ID" value="REH46080.1"/>
    <property type="molecule type" value="Genomic_DNA"/>
</dbReference>
<sequence>MGEFVTTLHDSVLDVQRDIRQARSGGDGYREQLFSGRLVDLLAVAQRHDVDVDGWVDSDILAVLGDRNG</sequence>
<dbReference type="OrthoDB" id="3431161at2"/>
<dbReference type="Proteomes" id="UP000256269">
    <property type="component" value="Unassembled WGS sequence"/>
</dbReference>
<name>A0A3E0HI98_9PSEU</name>
<organism evidence="1 2">
    <name type="scientific">Kutzneria buriramensis</name>
    <dbReference type="NCBI Taxonomy" id="1045776"/>
    <lineage>
        <taxon>Bacteria</taxon>
        <taxon>Bacillati</taxon>
        <taxon>Actinomycetota</taxon>
        <taxon>Actinomycetes</taxon>
        <taxon>Pseudonocardiales</taxon>
        <taxon>Pseudonocardiaceae</taxon>
        <taxon>Kutzneria</taxon>
    </lineage>
</organism>
<protein>
    <submittedName>
        <fullName evidence="1">Uncharacterized protein</fullName>
    </submittedName>
</protein>
<dbReference type="AlphaFoldDB" id="A0A3E0HI98"/>
<comment type="caution">
    <text evidence="1">The sequence shown here is derived from an EMBL/GenBank/DDBJ whole genome shotgun (WGS) entry which is preliminary data.</text>
</comment>
<evidence type="ECO:0000313" key="1">
    <source>
        <dbReference type="EMBL" id="REH46080.1"/>
    </source>
</evidence>
<dbReference type="RefSeq" id="WP_116176226.1">
    <property type="nucleotide sequence ID" value="NZ_CP144375.1"/>
</dbReference>
<proteinExistence type="predicted"/>
<accession>A0A3E0HI98</accession>
<evidence type="ECO:0000313" key="2">
    <source>
        <dbReference type="Proteomes" id="UP000256269"/>
    </source>
</evidence>
<keyword evidence="2" id="KW-1185">Reference proteome</keyword>
<gene>
    <name evidence="1" type="ORF">BCF44_107213</name>
</gene>